<feature type="region of interest" description="Disordered" evidence="6">
    <location>
        <begin position="268"/>
        <end position="289"/>
    </location>
</feature>
<protein>
    <recommendedName>
        <fullName evidence="2">Regulatory protein zeste</fullName>
    </recommendedName>
</protein>
<dbReference type="Pfam" id="PF13873">
    <property type="entry name" value="Myb_DNA-bind_5"/>
    <property type="match status" value="1"/>
</dbReference>
<sequence>MPNTPEERAHPAKASQIAYNRVHILTRNTIKRFFGSLKRRFPFLSLDLRLNVNASLYLIVACGVLHNICKMQNDKLDELKSVAQQEGQLREQQEDVNRRIRPGNAENFAVRNAIIATHFKQAVKELAAEPPPVLYNSPNDIWTEIAECYNSQCENNPRSVKQLKVFYDNAKRNTRKDAASQHQTNYEELIVARKMQLKTKKELNKTGGGSAACSMTASQEILLAEFINTEPLENHFDSADDYFSINHKNESEENVEVEVIPAPKEFSSTGITSVPRSASTSRSAPKVLNRRRPKKTILQLKRRFYEEKIKSCNFRQKNKKLQYKNLLNGN</sequence>
<evidence type="ECO:0000256" key="1">
    <source>
        <dbReference type="ARBA" id="ARBA00011764"/>
    </source>
</evidence>
<organism evidence="8 9">
    <name type="scientific">Hypothenemus hampei</name>
    <name type="common">Coffee berry borer</name>
    <dbReference type="NCBI Taxonomy" id="57062"/>
    <lineage>
        <taxon>Eukaryota</taxon>
        <taxon>Metazoa</taxon>
        <taxon>Ecdysozoa</taxon>
        <taxon>Arthropoda</taxon>
        <taxon>Hexapoda</taxon>
        <taxon>Insecta</taxon>
        <taxon>Pterygota</taxon>
        <taxon>Neoptera</taxon>
        <taxon>Endopterygota</taxon>
        <taxon>Coleoptera</taxon>
        <taxon>Polyphaga</taxon>
        <taxon>Cucujiformia</taxon>
        <taxon>Curculionidae</taxon>
        <taxon>Scolytinae</taxon>
        <taxon>Hypothenemus</taxon>
    </lineage>
</organism>
<dbReference type="InterPro" id="IPR028002">
    <property type="entry name" value="Myb_DNA-bind_5"/>
</dbReference>
<reference evidence="8 9" key="1">
    <citation type="submission" date="2024-05" db="EMBL/GenBank/DDBJ databases">
        <title>Genetic variation in Jamaican populations of the coffee berry borer (Hypothenemus hampei).</title>
        <authorList>
            <person name="Errbii M."/>
            <person name="Myrie A."/>
        </authorList>
    </citation>
    <scope>NUCLEOTIDE SEQUENCE [LARGE SCALE GENOMIC DNA]</scope>
    <source>
        <strain evidence="8">JA-Hopewell-2020-01-JO</strain>
        <tissue evidence="8">Whole body</tissue>
    </source>
</reference>
<evidence type="ECO:0000313" key="8">
    <source>
        <dbReference type="EMBL" id="KAL1509954.1"/>
    </source>
</evidence>
<evidence type="ECO:0000313" key="9">
    <source>
        <dbReference type="Proteomes" id="UP001566132"/>
    </source>
</evidence>
<evidence type="ECO:0000259" key="7">
    <source>
        <dbReference type="Pfam" id="PF13873"/>
    </source>
</evidence>
<dbReference type="Proteomes" id="UP001566132">
    <property type="component" value="Unassembled WGS sequence"/>
</dbReference>
<gene>
    <name evidence="8" type="ORF">ABEB36_004618</name>
</gene>
<feature type="domain" description="Myb/SANT-like DNA-binding" evidence="7">
    <location>
        <begin position="139"/>
        <end position="179"/>
    </location>
</feature>
<evidence type="ECO:0000256" key="6">
    <source>
        <dbReference type="SAM" id="MobiDB-lite"/>
    </source>
</evidence>
<dbReference type="EMBL" id="JBDJPC010000003">
    <property type="protein sequence ID" value="KAL1509954.1"/>
    <property type="molecule type" value="Genomic_DNA"/>
</dbReference>
<comment type="function">
    <text evidence="5">Involved in transvection phenomena (= synapsis-dependent gene expression), where the synaptic pairing of chromosomes carrying genes with which zeste interacts influences the expression of these genes. Zeste binds to DNA and stimulates transcription from a nearby promoter.</text>
</comment>
<keyword evidence="9" id="KW-1185">Reference proteome</keyword>
<comment type="subunit">
    <text evidence="1">Self-associates forming complexes of several hundred monomers.</text>
</comment>
<keyword evidence="4" id="KW-0804">Transcription</keyword>
<evidence type="ECO:0000256" key="3">
    <source>
        <dbReference type="ARBA" id="ARBA00023015"/>
    </source>
</evidence>
<keyword evidence="3" id="KW-0805">Transcription regulation</keyword>
<evidence type="ECO:0000256" key="4">
    <source>
        <dbReference type="ARBA" id="ARBA00023163"/>
    </source>
</evidence>
<accession>A0ABD1F3Y2</accession>
<comment type="caution">
    <text evidence="8">The sequence shown here is derived from an EMBL/GenBank/DDBJ whole genome shotgun (WGS) entry which is preliminary data.</text>
</comment>
<evidence type="ECO:0000256" key="2">
    <source>
        <dbReference type="ARBA" id="ARBA00016807"/>
    </source>
</evidence>
<proteinExistence type="predicted"/>
<feature type="compositionally biased region" description="Polar residues" evidence="6">
    <location>
        <begin position="268"/>
        <end position="283"/>
    </location>
</feature>
<dbReference type="AlphaFoldDB" id="A0ABD1F3Y2"/>
<evidence type="ECO:0000256" key="5">
    <source>
        <dbReference type="ARBA" id="ARBA00025466"/>
    </source>
</evidence>
<name>A0ABD1F3Y2_HYPHA</name>